<evidence type="ECO:0008006" key="3">
    <source>
        <dbReference type="Google" id="ProtNLM"/>
    </source>
</evidence>
<keyword evidence="2" id="KW-1185">Reference proteome</keyword>
<name>A0AAQ4DZI1_AMBAM</name>
<protein>
    <recommendedName>
        <fullName evidence="3">THAP-type domain-containing protein</fullName>
    </recommendedName>
</protein>
<dbReference type="Proteomes" id="UP001321473">
    <property type="component" value="Unassembled WGS sequence"/>
</dbReference>
<accession>A0AAQ4DZI1</accession>
<gene>
    <name evidence="1" type="ORF">V5799_005348</name>
</gene>
<sequence length="132" mass="14804">MSRCVARSEPEDFNFTPKRSVYVEKLRLSEGVASFDVGLAAHLRWASLTCLASSLCRFSKFVPTTGHRVCSAHFEGGKKTYMVRVPSIFPLRQQKVEKRRLLTRTEPEVSSTSTVCTEQRGQEVSAFASSLK</sequence>
<organism evidence="1 2">
    <name type="scientific">Amblyomma americanum</name>
    <name type="common">Lone star tick</name>
    <dbReference type="NCBI Taxonomy" id="6943"/>
    <lineage>
        <taxon>Eukaryota</taxon>
        <taxon>Metazoa</taxon>
        <taxon>Ecdysozoa</taxon>
        <taxon>Arthropoda</taxon>
        <taxon>Chelicerata</taxon>
        <taxon>Arachnida</taxon>
        <taxon>Acari</taxon>
        <taxon>Parasitiformes</taxon>
        <taxon>Ixodida</taxon>
        <taxon>Ixodoidea</taxon>
        <taxon>Ixodidae</taxon>
        <taxon>Amblyomminae</taxon>
        <taxon>Amblyomma</taxon>
    </lineage>
</organism>
<evidence type="ECO:0000313" key="1">
    <source>
        <dbReference type="EMBL" id="KAK8767871.1"/>
    </source>
</evidence>
<proteinExistence type="predicted"/>
<dbReference type="AlphaFoldDB" id="A0AAQ4DZI1"/>
<dbReference type="EMBL" id="JARKHS020024853">
    <property type="protein sequence ID" value="KAK8767871.1"/>
    <property type="molecule type" value="Genomic_DNA"/>
</dbReference>
<reference evidence="1 2" key="1">
    <citation type="journal article" date="2023" name="Arcadia Sci">
        <title>De novo assembly of a long-read Amblyomma americanum tick genome.</title>
        <authorList>
            <person name="Chou S."/>
            <person name="Poskanzer K.E."/>
            <person name="Rollins M."/>
            <person name="Thuy-Boun P.S."/>
        </authorList>
    </citation>
    <scope>NUCLEOTIDE SEQUENCE [LARGE SCALE GENOMIC DNA]</scope>
    <source>
        <strain evidence="1">F_SG_1</strain>
        <tissue evidence="1">Salivary glands</tissue>
    </source>
</reference>
<evidence type="ECO:0000313" key="2">
    <source>
        <dbReference type="Proteomes" id="UP001321473"/>
    </source>
</evidence>
<comment type="caution">
    <text evidence="1">The sequence shown here is derived from an EMBL/GenBank/DDBJ whole genome shotgun (WGS) entry which is preliminary data.</text>
</comment>